<dbReference type="EMBL" id="CP089291">
    <property type="protein sequence ID" value="UOF89925.1"/>
    <property type="molecule type" value="Genomic_DNA"/>
</dbReference>
<proteinExistence type="predicted"/>
<accession>A0ABY4CQ09</accession>
<evidence type="ECO:0000313" key="2">
    <source>
        <dbReference type="Proteomes" id="UP000830167"/>
    </source>
</evidence>
<organism evidence="1 2">
    <name type="scientific">Fodinisporobacter ferrooxydans</name>
    <dbReference type="NCBI Taxonomy" id="2901836"/>
    <lineage>
        <taxon>Bacteria</taxon>
        <taxon>Bacillati</taxon>
        <taxon>Bacillota</taxon>
        <taxon>Bacilli</taxon>
        <taxon>Bacillales</taxon>
        <taxon>Alicyclobacillaceae</taxon>
        <taxon>Fodinisporobacter</taxon>
    </lineage>
</organism>
<name>A0ABY4CQ09_9BACL</name>
<keyword evidence="2" id="KW-1185">Reference proteome</keyword>
<reference evidence="1" key="1">
    <citation type="submission" date="2021-12" db="EMBL/GenBank/DDBJ databases">
        <title>Alicyclobacillaceae gen. nov., sp. nov., isolated from chalcocite enrichment system.</title>
        <authorList>
            <person name="Jiang Z."/>
        </authorList>
    </citation>
    <scope>NUCLEOTIDE SEQUENCE</scope>
    <source>
        <strain evidence="1">MYW30-H2</strain>
    </source>
</reference>
<evidence type="ECO:0000313" key="1">
    <source>
        <dbReference type="EMBL" id="UOF89925.1"/>
    </source>
</evidence>
<sequence>MKTAIIEILFRLDWIGLDWIGLDWIGLDWIGLDWMQAGATDYCIDWEVYVCLWNGGNGWRNGLQIKPLPG</sequence>
<gene>
    <name evidence="1" type="ORF">LSG31_18965</name>
</gene>
<dbReference type="RefSeq" id="WP_347436621.1">
    <property type="nucleotide sequence ID" value="NZ_CP089291.1"/>
</dbReference>
<protein>
    <submittedName>
        <fullName evidence="1">Uncharacterized protein</fullName>
    </submittedName>
</protein>
<dbReference type="Proteomes" id="UP000830167">
    <property type="component" value="Chromosome"/>
</dbReference>